<feature type="compositionally biased region" description="Low complexity" evidence="3">
    <location>
        <begin position="462"/>
        <end position="472"/>
    </location>
</feature>
<keyword evidence="1 2" id="KW-0597">Phosphoprotein</keyword>
<dbReference type="InterPro" id="IPR025497">
    <property type="entry name" value="PatA-like_N"/>
</dbReference>
<dbReference type="EMBL" id="BKZW01000001">
    <property type="protein sequence ID" value="GER89213.1"/>
    <property type="molecule type" value="Genomic_DNA"/>
</dbReference>
<organism evidence="5 6">
    <name type="scientific">Dictyobacter vulcani</name>
    <dbReference type="NCBI Taxonomy" id="2607529"/>
    <lineage>
        <taxon>Bacteria</taxon>
        <taxon>Bacillati</taxon>
        <taxon>Chloroflexota</taxon>
        <taxon>Ktedonobacteria</taxon>
        <taxon>Ktedonobacterales</taxon>
        <taxon>Dictyobacteraceae</taxon>
        <taxon>Dictyobacter</taxon>
    </lineage>
</organism>
<dbReference type="Pfam" id="PF14332">
    <property type="entry name" value="DUF4388"/>
    <property type="match status" value="1"/>
</dbReference>
<evidence type="ECO:0000256" key="3">
    <source>
        <dbReference type="SAM" id="MobiDB-lite"/>
    </source>
</evidence>
<protein>
    <recommendedName>
        <fullName evidence="4">Response regulatory domain-containing protein</fullName>
    </recommendedName>
</protein>
<dbReference type="Pfam" id="PF00072">
    <property type="entry name" value="Response_reg"/>
    <property type="match status" value="1"/>
</dbReference>
<dbReference type="InterPro" id="IPR001789">
    <property type="entry name" value="Sig_transdc_resp-reg_receiver"/>
</dbReference>
<evidence type="ECO:0000313" key="5">
    <source>
        <dbReference type="EMBL" id="GER89213.1"/>
    </source>
</evidence>
<dbReference type="Gene3D" id="3.40.50.2300">
    <property type="match status" value="1"/>
</dbReference>
<dbReference type="Proteomes" id="UP000326912">
    <property type="component" value="Unassembled WGS sequence"/>
</dbReference>
<dbReference type="PANTHER" id="PTHR44591">
    <property type="entry name" value="STRESS RESPONSE REGULATOR PROTEIN 1"/>
    <property type="match status" value="1"/>
</dbReference>
<feature type="compositionally biased region" description="Polar residues" evidence="3">
    <location>
        <begin position="358"/>
        <end position="374"/>
    </location>
</feature>
<dbReference type="GO" id="GO:0000160">
    <property type="term" value="P:phosphorelay signal transduction system"/>
    <property type="evidence" value="ECO:0007669"/>
    <property type="project" value="InterPro"/>
</dbReference>
<dbReference type="InterPro" id="IPR011006">
    <property type="entry name" value="CheY-like_superfamily"/>
</dbReference>
<gene>
    <name evidence="5" type="ORF">KDW_33750</name>
</gene>
<evidence type="ECO:0000313" key="6">
    <source>
        <dbReference type="Proteomes" id="UP000326912"/>
    </source>
</evidence>
<proteinExistence type="predicted"/>
<dbReference type="RefSeq" id="WP_151757001.1">
    <property type="nucleotide sequence ID" value="NZ_BKZW01000001.1"/>
</dbReference>
<feature type="region of interest" description="Disordered" evidence="3">
    <location>
        <begin position="440"/>
        <end position="484"/>
    </location>
</feature>
<evidence type="ECO:0000259" key="4">
    <source>
        <dbReference type="PROSITE" id="PS50110"/>
    </source>
</evidence>
<sequence length="624" mass="68447">MSDVWRVIVVASDDTLNQNLVNSLHKDGYVVQGVLSGADAVRVLWSEECDVLICDVKTPGTDSLELLQWLRAYRPGIRMIMLGEANSEAFRAQALESGAVSYLEKPLDIRSLKEELRCLLQQTGFSASLDSFDLLDVIQIINMSRKSIMLLVNTGLEERGTLRFQNGDLIWAEYGVLRGEEAFFALAAHKNGTVIQQPWNEQAVSNMTQPLSRLIFQALQYRTKYANQQQYSGEIESVSAPTSSGLDEVDDRPFTFADEPGSSSPTFHTTEDHLDSVLTEVTESPMDKEWWERTGQMPRVENAEPNTPDNDASVAPTVAMNGNELMSLLRKMGNQGQPLQAAPDPVQQTPRVDLPGWLTNQATSSQHALQTSPAASPAPEEHTIPATPDVRTGSGEWPTSAPTPLTTTELLASEQVGSGSNPQLQQIEFLQSSGLDWNEGARATPALNPRRTTQLSGPLYSVQQPPVQQDVPGEAPEREQTLDSNPQLASGVIRAQQAARRNYASLISSLQTLGYSVAGFIAAAVVTIEGQPIAQVAIDDTDISKLCRYFSTIQKSILLTAFEEKPWGDYEDTVITSAERQIFMRMLGSEKKAFQVLITTREANAVECTTLMANVAETITMALQ</sequence>
<dbReference type="CDD" id="cd00156">
    <property type="entry name" value="REC"/>
    <property type="match status" value="1"/>
</dbReference>
<dbReference type="PROSITE" id="PS50110">
    <property type="entry name" value="RESPONSE_REGULATORY"/>
    <property type="match status" value="1"/>
</dbReference>
<feature type="region of interest" description="Disordered" evidence="3">
    <location>
        <begin position="335"/>
        <end position="404"/>
    </location>
</feature>
<dbReference type="AlphaFoldDB" id="A0A5J4KNC0"/>
<dbReference type="InterPro" id="IPR050595">
    <property type="entry name" value="Bact_response_regulator"/>
</dbReference>
<evidence type="ECO:0000256" key="2">
    <source>
        <dbReference type="PROSITE-ProRule" id="PRU00169"/>
    </source>
</evidence>
<comment type="caution">
    <text evidence="5">The sequence shown here is derived from an EMBL/GenBank/DDBJ whole genome shotgun (WGS) entry which is preliminary data.</text>
</comment>
<keyword evidence="6" id="KW-1185">Reference proteome</keyword>
<feature type="domain" description="Response regulatory" evidence="4">
    <location>
        <begin position="6"/>
        <end position="120"/>
    </location>
</feature>
<reference evidence="5 6" key="1">
    <citation type="submission" date="2019-10" db="EMBL/GenBank/DDBJ databases">
        <title>Dictyobacter vulcani sp. nov., within the class Ktedonobacteria, isolated from soil of volcanic Mt. Zao.</title>
        <authorList>
            <person name="Zheng Y."/>
            <person name="Wang C.M."/>
            <person name="Sakai Y."/>
            <person name="Abe K."/>
            <person name="Yokota A."/>
            <person name="Yabe S."/>
        </authorList>
    </citation>
    <scope>NUCLEOTIDE SEQUENCE [LARGE SCALE GENOMIC DNA]</scope>
    <source>
        <strain evidence="5 6">W12</strain>
    </source>
</reference>
<dbReference type="SMART" id="SM00448">
    <property type="entry name" value="REC"/>
    <property type="match status" value="1"/>
</dbReference>
<dbReference type="PANTHER" id="PTHR44591:SF25">
    <property type="entry name" value="CHEMOTAXIS TWO-COMPONENT RESPONSE REGULATOR"/>
    <property type="match status" value="1"/>
</dbReference>
<dbReference type="SUPFAM" id="SSF52172">
    <property type="entry name" value="CheY-like"/>
    <property type="match status" value="1"/>
</dbReference>
<accession>A0A5J4KNC0</accession>
<name>A0A5J4KNC0_9CHLR</name>
<feature type="modified residue" description="4-aspartylphosphate" evidence="2">
    <location>
        <position position="55"/>
    </location>
</feature>
<evidence type="ECO:0000256" key="1">
    <source>
        <dbReference type="ARBA" id="ARBA00022553"/>
    </source>
</evidence>